<dbReference type="SFLD" id="SFLDG01135">
    <property type="entry name" value="C1.5.6:_HAD__Beta-PGM__Phospha"/>
    <property type="match status" value="1"/>
</dbReference>
<dbReference type="PANTHER" id="PTHR18901">
    <property type="entry name" value="2-DEOXYGLUCOSE-6-PHOSPHATE PHOSPHATASE 2"/>
    <property type="match status" value="1"/>
</dbReference>
<dbReference type="InterPro" id="IPR006439">
    <property type="entry name" value="HAD-SF_hydro_IA"/>
</dbReference>
<dbReference type="InterPro" id="IPR023198">
    <property type="entry name" value="PGP-like_dom2"/>
</dbReference>
<dbReference type="SFLD" id="SFLDS00003">
    <property type="entry name" value="Haloacid_Dehalogenase"/>
    <property type="match status" value="1"/>
</dbReference>
<dbReference type="NCBIfam" id="TIGR01509">
    <property type="entry name" value="HAD-SF-IA-v3"/>
    <property type="match status" value="1"/>
</dbReference>
<reference evidence="1 2" key="1">
    <citation type="submission" date="2017-09" db="EMBL/GenBank/DDBJ databases">
        <title>High-quality draft genome sequence of Butyrivibrio fibrisolvens INBov1, isolated from cow rumen.</title>
        <authorList>
            <person name="Rodriguez Hernaez J."/>
            <person name="Rivarola M."/>
            <person name="Paniego N."/>
            <person name="Cravero S."/>
            <person name="Ceron Cucchi M."/>
            <person name="Martinez M.C."/>
        </authorList>
    </citation>
    <scope>NUCLEOTIDE SEQUENCE [LARGE SCALE GENOMIC DNA]</scope>
    <source>
        <strain evidence="1 2">INBov1</strain>
    </source>
</reference>
<dbReference type="SFLD" id="SFLDG01129">
    <property type="entry name" value="C1.5:_HAD__Beta-PGM__Phosphata"/>
    <property type="match status" value="1"/>
</dbReference>
<comment type="caution">
    <text evidence="1">The sequence shown here is derived from an EMBL/GenBank/DDBJ whole genome shotgun (WGS) entry which is preliminary data.</text>
</comment>
<dbReference type="InterPro" id="IPR023214">
    <property type="entry name" value="HAD_sf"/>
</dbReference>
<dbReference type="Pfam" id="PF00702">
    <property type="entry name" value="Hydrolase"/>
    <property type="match status" value="1"/>
</dbReference>
<dbReference type="PRINTS" id="PR00413">
    <property type="entry name" value="HADHALOGNASE"/>
</dbReference>
<dbReference type="Gene3D" id="3.40.50.1000">
    <property type="entry name" value="HAD superfamily/HAD-like"/>
    <property type="match status" value="1"/>
</dbReference>
<dbReference type="EMBL" id="NXNG01000001">
    <property type="protein sequence ID" value="PWT27362.1"/>
    <property type="molecule type" value="Genomic_DNA"/>
</dbReference>
<protein>
    <submittedName>
        <fullName evidence="1">Inorganic diphosphatase</fullName>
    </submittedName>
</protein>
<gene>
    <name evidence="1" type="ORF">CPT75_09760</name>
</gene>
<dbReference type="InterPro" id="IPR036412">
    <property type="entry name" value="HAD-like_sf"/>
</dbReference>
<dbReference type="AlphaFoldDB" id="A0A317G507"/>
<organism evidence="1 2">
    <name type="scientific">Butyrivibrio fibrisolvens</name>
    <dbReference type="NCBI Taxonomy" id="831"/>
    <lineage>
        <taxon>Bacteria</taxon>
        <taxon>Bacillati</taxon>
        <taxon>Bacillota</taxon>
        <taxon>Clostridia</taxon>
        <taxon>Lachnospirales</taxon>
        <taxon>Lachnospiraceae</taxon>
        <taxon>Butyrivibrio</taxon>
    </lineage>
</organism>
<name>A0A317G507_BUTFI</name>
<sequence>MKGYRMIKAVIFDMDGTLYDTEAVYRKAWIKAGIPDEFYLKLIGRSHVSIVKMLEDNGYDSNKIYELKNKYTEEEISKGIPVKEGTLETLKWCKENGLLTAIATSSAKQVALRYIKETGMEEYFDKVISGNQLENGKPAPDIFIYAAKELCVDTDQCMVVEDSFNGVRAGKAADMLTVMVPDIIPADDEMNELADTVLGSLKEFPEYAEQFIKN</sequence>
<accession>A0A317G507</accession>
<keyword evidence="2" id="KW-1185">Reference proteome</keyword>
<dbReference type="Proteomes" id="UP000245488">
    <property type="component" value="Chromosome"/>
</dbReference>
<proteinExistence type="predicted"/>
<dbReference type="CDD" id="cd07505">
    <property type="entry name" value="HAD_BPGM-like"/>
    <property type="match status" value="1"/>
</dbReference>
<evidence type="ECO:0000313" key="2">
    <source>
        <dbReference type="Proteomes" id="UP000245488"/>
    </source>
</evidence>
<evidence type="ECO:0000313" key="1">
    <source>
        <dbReference type="EMBL" id="PWT27362.1"/>
    </source>
</evidence>
<dbReference type="SUPFAM" id="SSF56784">
    <property type="entry name" value="HAD-like"/>
    <property type="match status" value="1"/>
</dbReference>
<dbReference type="Gene3D" id="1.10.150.240">
    <property type="entry name" value="Putative phosphatase, domain 2"/>
    <property type="match status" value="1"/>
</dbReference>
<dbReference type="PANTHER" id="PTHR18901:SF38">
    <property type="entry name" value="PSEUDOURIDINE-5'-PHOSPHATASE"/>
    <property type="match status" value="1"/>
</dbReference>